<keyword evidence="3 5" id="KW-0288">FMN</keyword>
<accession>A0A7W5DP02</accession>
<evidence type="ECO:0000256" key="4">
    <source>
        <dbReference type="ARBA" id="ARBA00023002"/>
    </source>
</evidence>
<comment type="caution">
    <text evidence="7">The sequence shown here is derived from an EMBL/GenBank/DDBJ whole genome shotgun (WGS) entry which is preliminary data.</text>
</comment>
<sequence length="248" mass="27983">MMDVLQNRTTIRKYSDQLIAPELLNELLAVACRAANTGNMQVYSIVVSQSHAIKEALAPAHFNQPMVIEAPVVLTFCADFNRFNKWCLLRDAEPGYDNFLSFMTAAIDALLVAEHFCVAAESNGLGTCYLGTTIYNAQQIIDVLHLPKYVVPMITLTVGYPAETPAQVDRLPLEGVVHFETYQPYSEEDIDRIYSYKESLPESLQFVKENYKTTLAQVFTDVRYPKTNNETFSAMLMDVLKKQGFLND</sequence>
<keyword evidence="2 5" id="KW-0285">Flavoprotein</keyword>
<evidence type="ECO:0000256" key="1">
    <source>
        <dbReference type="ARBA" id="ARBA00008366"/>
    </source>
</evidence>
<evidence type="ECO:0000259" key="6">
    <source>
        <dbReference type="Pfam" id="PF00881"/>
    </source>
</evidence>
<dbReference type="PANTHER" id="PTHR43425:SF2">
    <property type="entry name" value="OXYGEN-INSENSITIVE NADPH NITROREDUCTASE"/>
    <property type="match status" value="1"/>
</dbReference>
<dbReference type="InterPro" id="IPR029479">
    <property type="entry name" value="Nitroreductase"/>
</dbReference>
<proteinExistence type="inferred from homology"/>
<reference evidence="7 8" key="1">
    <citation type="submission" date="2020-08" db="EMBL/GenBank/DDBJ databases">
        <title>Genomic Encyclopedia of Type Strains, Phase IV (KMG-IV): sequencing the most valuable type-strain genomes for metagenomic binning, comparative biology and taxonomic classification.</title>
        <authorList>
            <person name="Goeker M."/>
        </authorList>
    </citation>
    <scope>NUCLEOTIDE SEQUENCE [LARGE SCALE GENOMIC DNA]</scope>
    <source>
        <strain evidence="7 8">DSM 27471</strain>
    </source>
</reference>
<dbReference type="PANTHER" id="PTHR43425">
    <property type="entry name" value="OXYGEN-INSENSITIVE NADPH NITROREDUCTASE"/>
    <property type="match status" value="1"/>
</dbReference>
<keyword evidence="4 5" id="KW-0560">Oxidoreductase</keyword>
<dbReference type="AlphaFoldDB" id="A0A7W5DP02"/>
<dbReference type="EMBL" id="JACHYB010000001">
    <property type="protein sequence ID" value="MBB3185949.1"/>
    <property type="molecule type" value="Genomic_DNA"/>
</dbReference>
<dbReference type="InterPro" id="IPR016446">
    <property type="entry name" value="Flavin_OxRdtase_Frp"/>
</dbReference>
<dbReference type="Proteomes" id="UP000544222">
    <property type="component" value="Unassembled WGS sequence"/>
</dbReference>
<protein>
    <submittedName>
        <fullName evidence="7">Nitroreductase</fullName>
    </submittedName>
</protein>
<evidence type="ECO:0000256" key="5">
    <source>
        <dbReference type="PIRNR" id="PIRNR005426"/>
    </source>
</evidence>
<dbReference type="GO" id="GO:0016491">
    <property type="term" value="F:oxidoreductase activity"/>
    <property type="evidence" value="ECO:0007669"/>
    <property type="project" value="UniProtKB-UniRule"/>
</dbReference>
<feature type="domain" description="Nitroreductase" evidence="6">
    <location>
        <begin position="6"/>
        <end position="160"/>
    </location>
</feature>
<dbReference type="Pfam" id="PF00881">
    <property type="entry name" value="Nitroreductase"/>
    <property type="match status" value="1"/>
</dbReference>
<dbReference type="PIRSF" id="PIRSF005426">
    <property type="entry name" value="Frp"/>
    <property type="match status" value="1"/>
</dbReference>
<evidence type="ECO:0000256" key="2">
    <source>
        <dbReference type="ARBA" id="ARBA00022630"/>
    </source>
</evidence>
<evidence type="ECO:0000313" key="8">
    <source>
        <dbReference type="Proteomes" id="UP000544222"/>
    </source>
</evidence>
<keyword evidence="5" id="KW-0521">NADP</keyword>
<comment type="similarity">
    <text evidence="1 5">Belongs to the flavin oxidoreductase frp family.</text>
</comment>
<dbReference type="InterPro" id="IPR000415">
    <property type="entry name" value="Nitroreductase-like"/>
</dbReference>
<evidence type="ECO:0000256" key="3">
    <source>
        <dbReference type="ARBA" id="ARBA00022643"/>
    </source>
</evidence>
<gene>
    <name evidence="7" type="ORF">FHX64_000112</name>
</gene>
<keyword evidence="8" id="KW-1185">Reference proteome</keyword>
<dbReference type="Gene3D" id="3.40.109.10">
    <property type="entry name" value="NADH Oxidase"/>
    <property type="match status" value="1"/>
</dbReference>
<evidence type="ECO:0000313" key="7">
    <source>
        <dbReference type="EMBL" id="MBB3185949.1"/>
    </source>
</evidence>
<dbReference type="SUPFAM" id="SSF55469">
    <property type="entry name" value="FMN-dependent nitroreductase-like"/>
    <property type="match status" value="1"/>
</dbReference>
<name>A0A7W5DP02_9PORP</name>
<organism evidence="7 8">
    <name type="scientific">Microbacter margulisiae</name>
    <dbReference type="NCBI Taxonomy" id="1350067"/>
    <lineage>
        <taxon>Bacteria</taxon>
        <taxon>Pseudomonadati</taxon>
        <taxon>Bacteroidota</taxon>
        <taxon>Bacteroidia</taxon>
        <taxon>Bacteroidales</taxon>
        <taxon>Porphyromonadaceae</taxon>
        <taxon>Microbacter</taxon>
    </lineage>
</organism>